<accession>A0ABQ9YYN6</accession>
<dbReference type="Proteomes" id="UP001234178">
    <property type="component" value="Unassembled WGS sequence"/>
</dbReference>
<proteinExistence type="predicted"/>
<evidence type="ECO:0000313" key="1">
    <source>
        <dbReference type="EMBL" id="KAK4005764.1"/>
    </source>
</evidence>
<gene>
    <name evidence="1" type="ORF">OUZ56_010841</name>
</gene>
<comment type="caution">
    <text evidence="1">The sequence shown here is derived from an EMBL/GenBank/DDBJ whole genome shotgun (WGS) entry which is preliminary data.</text>
</comment>
<name>A0ABQ9YYN6_9CRUS</name>
<organism evidence="1 2">
    <name type="scientific">Daphnia magna</name>
    <dbReference type="NCBI Taxonomy" id="35525"/>
    <lineage>
        <taxon>Eukaryota</taxon>
        <taxon>Metazoa</taxon>
        <taxon>Ecdysozoa</taxon>
        <taxon>Arthropoda</taxon>
        <taxon>Crustacea</taxon>
        <taxon>Branchiopoda</taxon>
        <taxon>Diplostraca</taxon>
        <taxon>Cladocera</taxon>
        <taxon>Anomopoda</taxon>
        <taxon>Daphniidae</taxon>
        <taxon>Daphnia</taxon>
    </lineage>
</organism>
<evidence type="ECO:0000313" key="2">
    <source>
        <dbReference type="Proteomes" id="UP001234178"/>
    </source>
</evidence>
<sequence>MDQNTQVFCSFISFLRQSLVLSYLSGKGIQIPDGTCALLEAIATTNGLVNGLGWPSLWPIFSLNGEDVVSPQFSFQPPLTVCFHSPLVFLLQCAQASHRIKLLEEAEVARM</sequence>
<keyword evidence="2" id="KW-1185">Reference proteome</keyword>
<reference evidence="1 2" key="1">
    <citation type="journal article" date="2023" name="Nucleic Acids Res.">
        <title>The hologenome of Daphnia magna reveals possible DNA methylation and microbiome-mediated evolution of the host genome.</title>
        <authorList>
            <person name="Chaturvedi A."/>
            <person name="Li X."/>
            <person name="Dhandapani V."/>
            <person name="Marshall H."/>
            <person name="Kissane S."/>
            <person name="Cuenca-Cambronero M."/>
            <person name="Asole G."/>
            <person name="Calvet F."/>
            <person name="Ruiz-Romero M."/>
            <person name="Marangio P."/>
            <person name="Guigo R."/>
            <person name="Rago D."/>
            <person name="Mirbahai L."/>
            <person name="Eastwood N."/>
            <person name="Colbourne J.K."/>
            <person name="Zhou J."/>
            <person name="Mallon E."/>
            <person name="Orsini L."/>
        </authorList>
    </citation>
    <scope>NUCLEOTIDE SEQUENCE [LARGE SCALE GENOMIC DNA]</scope>
    <source>
        <strain evidence="1">LRV0_1</strain>
    </source>
</reference>
<dbReference type="EMBL" id="JAOYFB010000002">
    <property type="protein sequence ID" value="KAK4005764.1"/>
    <property type="molecule type" value="Genomic_DNA"/>
</dbReference>
<protein>
    <submittedName>
        <fullName evidence="1">Uncharacterized protein</fullName>
    </submittedName>
</protein>